<name>A0A401T485_CHIPU</name>
<dbReference type="GO" id="GO:0016363">
    <property type="term" value="C:nuclear matrix"/>
    <property type="evidence" value="ECO:0007669"/>
    <property type="project" value="TreeGrafter"/>
</dbReference>
<proteinExistence type="predicted"/>
<accession>A0A401T485</accession>
<dbReference type="OrthoDB" id="8923935at2759"/>
<evidence type="ECO:0000256" key="7">
    <source>
        <dbReference type="SAM" id="MobiDB-lite"/>
    </source>
</evidence>
<dbReference type="OMA" id="RRMSAHW"/>
<comment type="subcellular location">
    <subcellularLocation>
        <location evidence="1">Nucleus</location>
    </subcellularLocation>
</comment>
<dbReference type="GO" id="GO:0034237">
    <property type="term" value="F:protein kinase A regulatory subunit binding"/>
    <property type="evidence" value="ECO:0007669"/>
    <property type="project" value="TreeGrafter"/>
</dbReference>
<gene>
    <name evidence="9" type="ORF">chiPu_0015946</name>
</gene>
<dbReference type="GO" id="GO:0008270">
    <property type="term" value="F:zinc ion binding"/>
    <property type="evidence" value="ECO:0007669"/>
    <property type="project" value="UniProtKB-KW"/>
</dbReference>
<dbReference type="Pfam" id="PF04988">
    <property type="entry name" value="AKAP95"/>
    <property type="match status" value="1"/>
</dbReference>
<evidence type="ECO:0000259" key="8">
    <source>
        <dbReference type="PROSITE" id="PS51799"/>
    </source>
</evidence>
<keyword evidence="2" id="KW-0479">Metal-binding</keyword>
<feature type="region of interest" description="Disordered" evidence="7">
    <location>
        <begin position="1"/>
        <end position="24"/>
    </location>
</feature>
<evidence type="ECO:0000256" key="1">
    <source>
        <dbReference type="ARBA" id="ARBA00004123"/>
    </source>
</evidence>
<evidence type="ECO:0000313" key="10">
    <source>
        <dbReference type="Proteomes" id="UP000287033"/>
    </source>
</evidence>
<dbReference type="PANTHER" id="PTHR12190">
    <property type="entry name" value="A-KINASE ANCHOR PROTEIN AKAP 8"/>
    <property type="match status" value="1"/>
</dbReference>
<dbReference type="Proteomes" id="UP000287033">
    <property type="component" value="Unassembled WGS sequence"/>
</dbReference>
<evidence type="ECO:0000256" key="4">
    <source>
        <dbReference type="ARBA" id="ARBA00022771"/>
    </source>
</evidence>
<feature type="region of interest" description="Disordered" evidence="7">
    <location>
        <begin position="458"/>
        <end position="602"/>
    </location>
</feature>
<feature type="compositionally biased region" description="Acidic residues" evidence="7">
    <location>
        <begin position="470"/>
        <end position="493"/>
    </location>
</feature>
<comment type="caution">
    <text evidence="9">The sequence shown here is derived from an EMBL/GenBank/DDBJ whole genome shotgun (WGS) entry which is preliminary data.</text>
</comment>
<feature type="compositionally biased region" description="Basic and acidic residues" evidence="7">
    <location>
        <begin position="293"/>
        <end position="310"/>
    </location>
</feature>
<evidence type="ECO:0000256" key="2">
    <source>
        <dbReference type="ARBA" id="ARBA00022723"/>
    </source>
</evidence>
<protein>
    <recommendedName>
        <fullName evidence="8">C2H2 AKAP95-type domain-containing protein</fullName>
    </recommendedName>
</protein>
<dbReference type="InterPro" id="IPR007071">
    <property type="entry name" value="AKAP95"/>
</dbReference>
<keyword evidence="10" id="KW-1185">Reference proteome</keyword>
<dbReference type="PROSITE" id="PS51799">
    <property type="entry name" value="ZF_C2H2_AKAP95"/>
    <property type="match status" value="1"/>
</dbReference>
<evidence type="ECO:0000256" key="3">
    <source>
        <dbReference type="ARBA" id="ARBA00022737"/>
    </source>
</evidence>
<feature type="region of interest" description="Disordered" evidence="7">
    <location>
        <begin position="212"/>
        <end position="332"/>
    </location>
</feature>
<feature type="compositionally biased region" description="Basic and acidic residues" evidence="7">
    <location>
        <begin position="253"/>
        <end position="262"/>
    </location>
</feature>
<feature type="compositionally biased region" description="Basic and acidic residues" evidence="7">
    <location>
        <begin position="458"/>
        <end position="467"/>
    </location>
</feature>
<keyword evidence="6" id="KW-0539">Nucleus</keyword>
<feature type="compositionally biased region" description="Polar residues" evidence="7">
    <location>
        <begin position="8"/>
        <end position="17"/>
    </location>
</feature>
<evidence type="ECO:0000256" key="6">
    <source>
        <dbReference type="ARBA" id="ARBA00023242"/>
    </source>
</evidence>
<feature type="compositionally biased region" description="Basic and acidic residues" evidence="7">
    <location>
        <begin position="494"/>
        <end position="513"/>
    </location>
</feature>
<dbReference type="EMBL" id="BEZZ01001001">
    <property type="protein sequence ID" value="GCC37442.1"/>
    <property type="molecule type" value="Genomic_DNA"/>
</dbReference>
<feature type="region of interest" description="Disordered" evidence="7">
    <location>
        <begin position="132"/>
        <end position="155"/>
    </location>
</feature>
<feature type="compositionally biased region" description="Acidic residues" evidence="7">
    <location>
        <begin position="311"/>
        <end position="320"/>
    </location>
</feature>
<reference evidence="9 10" key="1">
    <citation type="journal article" date="2018" name="Nat. Ecol. Evol.">
        <title>Shark genomes provide insights into elasmobranch evolution and the origin of vertebrates.</title>
        <authorList>
            <person name="Hara Y"/>
            <person name="Yamaguchi K"/>
            <person name="Onimaru K"/>
            <person name="Kadota M"/>
            <person name="Koyanagi M"/>
            <person name="Keeley SD"/>
            <person name="Tatsumi K"/>
            <person name="Tanaka K"/>
            <person name="Motone F"/>
            <person name="Kageyama Y"/>
            <person name="Nozu R"/>
            <person name="Adachi N"/>
            <person name="Nishimura O"/>
            <person name="Nakagawa R"/>
            <person name="Tanegashima C"/>
            <person name="Kiyatake I"/>
            <person name="Matsumoto R"/>
            <person name="Murakumo K"/>
            <person name="Nishida K"/>
            <person name="Terakita A"/>
            <person name="Kuratani S"/>
            <person name="Sato K"/>
            <person name="Hyodo S Kuraku.S."/>
        </authorList>
    </citation>
    <scope>NUCLEOTIDE SEQUENCE [LARGE SCALE GENOMIC DNA]</scope>
</reference>
<feature type="compositionally biased region" description="Acidic residues" evidence="7">
    <location>
        <begin position="580"/>
        <end position="589"/>
    </location>
</feature>
<evidence type="ECO:0000313" key="9">
    <source>
        <dbReference type="EMBL" id="GCC37442.1"/>
    </source>
</evidence>
<sequence length="602" mass="67844">MDGRYSGSYGNWNTESSGEGYDDYSCGHGSGSSYGYSGKSWDSYKGNQTSESIVAKINQQLDLLSRNEGDDQERFAPFESYDSRSSLDDRELFRSGFDCSESGPNRNDYYGDRFDHFSNSVRNRRNQFYNRARDRSGQQWGQNWSRDRPPSNRPFWNNPFSSYSSSERLSAHWNELSIGYGGRGYGPLSRNVPSLFSQPSGFGMFGMQGVGKQFGGGRLRRRERNQFRIRGGRGREIGFGRKRQPSTASNDEPDSKLSRMDQSDISDSEAEGKEQVYGDDVEGSARGDSCANFEEKDATDTLEKEKKESDADAGEGQEESNELKMKMKPRKKQRDRITERILYACSVCKFRTFDDEEIFPHLESKFHKENFKFIGTKLPKETAEFLHEYVLNKNKKTLKFRDSMEDKSAIIKRIQEQNLLHGISIENFMKKVEAVHCIACEMFIPMQNNAIQRHMKTFDHNRNRKGENPFTEEDAKENEDGIDDPLEGDAGENDEVKKDETTEGEQAEIKLEPGEESAEGDGKIVNADQTIVDKSEQGADATDEEGEANLTGDQNSEESLPAEETAEVAVSAEDKVLEAGDGENPDESTESPSGGGDAEKLE</sequence>
<dbReference type="InterPro" id="IPR034736">
    <property type="entry name" value="ZF_C2H2_AKAP95"/>
</dbReference>
<evidence type="ECO:0000256" key="5">
    <source>
        <dbReference type="ARBA" id="ARBA00022833"/>
    </source>
</evidence>
<organism evidence="9 10">
    <name type="scientific">Chiloscyllium punctatum</name>
    <name type="common">Brownbanded bambooshark</name>
    <name type="synonym">Hemiscyllium punctatum</name>
    <dbReference type="NCBI Taxonomy" id="137246"/>
    <lineage>
        <taxon>Eukaryota</taxon>
        <taxon>Metazoa</taxon>
        <taxon>Chordata</taxon>
        <taxon>Craniata</taxon>
        <taxon>Vertebrata</taxon>
        <taxon>Chondrichthyes</taxon>
        <taxon>Elasmobranchii</taxon>
        <taxon>Galeomorphii</taxon>
        <taxon>Galeoidea</taxon>
        <taxon>Orectolobiformes</taxon>
        <taxon>Hemiscylliidae</taxon>
        <taxon>Chiloscyllium</taxon>
    </lineage>
</organism>
<dbReference type="GO" id="GO:0003677">
    <property type="term" value="F:DNA binding"/>
    <property type="evidence" value="ECO:0007669"/>
    <property type="project" value="InterPro"/>
</dbReference>
<keyword evidence="5" id="KW-0862">Zinc</keyword>
<keyword evidence="3" id="KW-0677">Repeat</keyword>
<keyword evidence="4" id="KW-0863">Zinc-finger</keyword>
<dbReference type="PANTHER" id="PTHR12190:SF6">
    <property type="entry name" value="A-KINASE ANCHOR PROTEIN 8"/>
    <property type="match status" value="1"/>
</dbReference>
<feature type="domain" description="C2H2 AKAP95-type" evidence="8">
    <location>
        <begin position="345"/>
        <end position="367"/>
    </location>
</feature>
<dbReference type="AlphaFoldDB" id="A0A401T485"/>